<reference evidence="7 8" key="1">
    <citation type="submission" date="2014-04" db="EMBL/GenBank/DDBJ databases">
        <title>Evolutionary Origins and Diversification of the Mycorrhizal Mutualists.</title>
        <authorList>
            <consortium name="DOE Joint Genome Institute"/>
            <consortium name="Mycorrhizal Genomics Consortium"/>
            <person name="Kohler A."/>
            <person name="Kuo A."/>
            <person name="Nagy L.G."/>
            <person name="Floudas D."/>
            <person name="Copeland A."/>
            <person name="Barry K.W."/>
            <person name="Cichocki N."/>
            <person name="Veneault-Fourrey C."/>
            <person name="LaButti K."/>
            <person name="Lindquist E.A."/>
            <person name="Lipzen A."/>
            <person name="Lundell T."/>
            <person name="Morin E."/>
            <person name="Murat C."/>
            <person name="Riley R."/>
            <person name="Ohm R."/>
            <person name="Sun H."/>
            <person name="Tunlid A."/>
            <person name="Henrissat B."/>
            <person name="Grigoriev I.V."/>
            <person name="Hibbett D.S."/>
            <person name="Martin F."/>
        </authorList>
    </citation>
    <scope>NUCLEOTIDE SEQUENCE [LARGE SCALE GENOMIC DNA]</scope>
    <source>
        <strain evidence="7 8">Koide BX008</strain>
    </source>
</reference>
<dbReference type="GO" id="GO:0016236">
    <property type="term" value="P:macroautophagy"/>
    <property type="evidence" value="ECO:0007669"/>
    <property type="project" value="TreeGrafter"/>
</dbReference>
<evidence type="ECO:0000259" key="6">
    <source>
        <dbReference type="Pfam" id="PF23411"/>
    </source>
</evidence>
<gene>
    <name evidence="7" type="ORF">M378DRAFT_187664</name>
</gene>
<dbReference type="SUPFAM" id="SSF50978">
    <property type="entry name" value="WD40 repeat-like"/>
    <property type="match status" value="1"/>
</dbReference>
<dbReference type="InterPro" id="IPR045111">
    <property type="entry name" value="Vps41/Vps8"/>
</dbReference>
<feature type="repeat" description="CHCR" evidence="4">
    <location>
        <begin position="837"/>
        <end position="981"/>
    </location>
</feature>
<dbReference type="InterPro" id="IPR000547">
    <property type="entry name" value="Clathrin_H-chain/VPS_repeat"/>
</dbReference>
<dbReference type="InterPro" id="IPR057780">
    <property type="entry name" value="Beta-prop_Vps41"/>
</dbReference>
<keyword evidence="8" id="KW-1185">Reference proteome</keyword>
<keyword evidence="2" id="KW-0813">Transport</keyword>
<feature type="region of interest" description="Disordered" evidence="5">
    <location>
        <begin position="1"/>
        <end position="85"/>
    </location>
</feature>
<proteinExistence type="inferred from homology"/>
<dbReference type="Gene3D" id="2.130.10.10">
    <property type="entry name" value="YVTN repeat-like/Quinoprotein amine dehydrogenase"/>
    <property type="match status" value="1"/>
</dbReference>
<dbReference type="STRING" id="946122.A0A0C2T3A6"/>
<dbReference type="GO" id="GO:0009267">
    <property type="term" value="P:cellular response to starvation"/>
    <property type="evidence" value="ECO:0007669"/>
    <property type="project" value="TreeGrafter"/>
</dbReference>
<feature type="compositionally biased region" description="Basic and acidic residues" evidence="5">
    <location>
        <begin position="51"/>
        <end position="68"/>
    </location>
</feature>
<dbReference type="Pfam" id="PF23411">
    <property type="entry name" value="Beta-prop_Vps41"/>
    <property type="match status" value="1"/>
</dbReference>
<dbReference type="AlphaFoldDB" id="A0A0C2T3A6"/>
<organism evidence="7 8">
    <name type="scientific">Amanita muscaria (strain Koide BX008)</name>
    <dbReference type="NCBI Taxonomy" id="946122"/>
    <lineage>
        <taxon>Eukaryota</taxon>
        <taxon>Fungi</taxon>
        <taxon>Dikarya</taxon>
        <taxon>Basidiomycota</taxon>
        <taxon>Agaricomycotina</taxon>
        <taxon>Agaricomycetes</taxon>
        <taxon>Agaricomycetidae</taxon>
        <taxon>Agaricales</taxon>
        <taxon>Pluteineae</taxon>
        <taxon>Amanitaceae</taxon>
        <taxon>Amanita</taxon>
    </lineage>
</organism>
<evidence type="ECO:0000256" key="5">
    <source>
        <dbReference type="SAM" id="MobiDB-lite"/>
    </source>
</evidence>
<dbReference type="Proteomes" id="UP000054549">
    <property type="component" value="Unassembled WGS sequence"/>
</dbReference>
<dbReference type="OrthoDB" id="244107at2759"/>
<feature type="region of interest" description="Disordered" evidence="5">
    <location>
        <begin position="351"/>
        <end position="406"/>
    </location>
</feature>
<dbReference type="SMART" id="SM00320">
    <property type="entry name" value="WD40"/>
    <property type="match status" value="2"/>
</dbReference>
<accession>A0A0C2T3A6</accession>
<dbReference type="PANTHER" id="PTHR12616">
    <property type="entry name" value="VACUOLAR PROTEIN SORTING VPS41"/>
    <property type="match status" value="1"/>
</dbReference>
<sequence length="1151" mass="126935">MSLSPASKNDDEGAQKGGNADDMSGSGSGGEVEEAGGSETEAKAGNGHVAIHVDDDGRDGELDKKEEDGGLEEEEDEDDEDEEPSLKYERIEGAIPDLLKKDSASSLAIVNRTMVRVALGTHGGIVHILDLTGKRLKSYKPHMASVVDISIDSTGDFVATASIDGHILIHSITTTESYGSDMKRPMRTIAMEPNFGKRNTRAYVCGGMSGNLILRERGWLGHKETLLNAGEGPIWQVRWRGKFIAWADDNGVKIYDTNSQTRFATIDRPPDSPRADLFKCTLYWQDDTTLLIGWANTIKVARIRARHRTSTTTNPAVAKAHPYHVEIVAFFKLDCMLSGLAAHPLPNQGNNNLHNDINLHPNNKESSSTPDLNSPARQPSPARTNASSIPSGYKSPIKEPSGGHSRFASATSILSYASSSKLGGTKETTASSTPSITAFLIVAYTPPETFQDEMTDDRAKQARKAAERPELRIISRAGEELTADALGVTNYQAWGCNDYTLVEVDSVSASGAASSAPGGGEGIGDAPAGKCYVVLTPRDLVLVKPRDRRDHVAWLVERERYEEALEEAEVLEFETAAAAAAVVGVGSSSGLTNGNGLLDEKKLQDDTLTSPAVSEKVGKNNGVGETGDSFSSAEIGRMYIEYLIDRGNFDKAASLFPKVCGKNVKRWEDWIFSFAEQRQLQAVIPYIPIDSPTLDRVVYDMILAHFLAHDHQMLLQTIKEWPKDLYDITAVILAVRADLDKASTYSFSSKLASASSRSTTVLMECLAELYFINRQPGKALPYYLRLRRPNVFDLIRENNLFTDVSDQVLLLVEFDNELMMKKKEEGKAVDESKSEVITLLVDNIHSIPITKVVQQLLKKSYYLFLYLDALVSHDAHLVSDFADLLVKLYAEYATQRLIDFLRASNYYNLEQAFEVCKERDLVPEMVFLLGKMGNNKQALTLIIERLGDVHRAIDFAKEQNDDDLWEDLLRYSETRPMFIRGLLENVGVEISPIRLIRRIKNGLEIPGLKDALIKILQDFHLQISLLEGCQTILNGDSLELSRKLQKAQTSGFFLSAKTQCQLCSRLIQDAPNSLIVLYLCRHVVHASCLNGSDQLPSPPDITSREVGLLSAGREINGRIAYESIIRARLGRGCPVCGGRSGRDDERNERTT</sequence>
<dbReference type="InterPro" id="IPR015943">
    <property type="entry name" value="WD40/YVTN_repeat-like_dom_sf"/>
</dbReference>
<evidence type="ECO:0000256" key="1">
    <source>
        <dbReference type="ARBA" id="ARBA00009582"/>
    </source>
</evidence>
<dbReference type="InterPro" id="IPR001680">
    <property type="entry name" value="WD40_rpt"/>
</dbReference>
<dbReference type="EMBL" id="KN818290">
    <property type="protein sequence ID" value="KIL60974.1"/>
    <property type="molecule type" value="Genomic_DNA"/>
</dbReference>
<protein>
    <recommendedName>
        <fullName evidence="6">Vps41 beta-propeller domain-containing protein</fullName>
    </recommendedName>
</protein>
<dbReference type="SUPFAM" id="SSF48371">
    <property type="entry name" value="ARM repeat"/>
    <property type="match status" value="1"/>
</dbReference>
<evidence type="ECO:0000313" key="8">
    <source>
        <dbReference type="Proteomes" id="UP000054549"/>
    </source>
</evidence>
<keyword evidence="3" id="KW-0653">Protein transport</keyword>
<dbReference type="HOGENOM" id="CLU_001285_2_0_1"/>
<dbReference type="PANTHER" id="PTHR12616:SF1">
    <property type="entry name" value="VACUOLAR PROTEIN SORTING-ASSOCIATED PROTEIN 41 HOMOLOG"/>
    <property type="match status" value="1"/>
</dbReference>
<dbReference type="GO" id="GO:0005770">
    <property type="term" value="C:late endosome"/>
    <property type="evidence" value="ECO:0007669"/>
    <property type="project" value="TreeGrafter"/>
</dbReference>
<dbReference type="InParanoid" id="A0A0C2T3A6"/>
<comment type="similarity">
    <text evidence="1">Belongs to the VPS41 family.</text>
</comment>
<name>A0A0C2T3A6_AMAMK</name>
<dbReference type="InterPro" id="IPR016024">
    <property type="entry name" value="ARM-type_fold"/>
</dbReference>
<dbReference type="GO" id="GO:0034058">
    <property type="term" value="P:endosomal vesicle fusion"/>
    <property type="evidence" value="ECO:0007669"/>
    <property type="project" value="InterPro"/>
</dbReference>
<dbReference type="InterPro" id="IPR036322">
    <property type="entry name" value="WD40_repeat_dom_sf"/>
</dbReference>
<dbReference type="PIRSF" id="PIRSF028921">
    <property type="entry name" value="VPS41"/>
    <property type="match status" value="1"/>
</dbReference>
<evidence type="ECO:0000256" key="2">
    <source>
        <dbReference type="ARBA" id="ARBA00022448"/>
    </source>
</evidence>
<feature type="domain" description="Vps41 beta-propeller" evidence="6">
    <location>
        <begin position="86"/>
        <end position="342"/>
    </location>
</feature>
<evidence type="ECO:0000256" key="3">
    <source>
        <dbReference type="ARBA" id="ARBA00022927"/>
    </source>
</evidence>
<dbReference type="GO" id="GO:0030897">
    <property type="term" value="C:HOPS complex"/>
    <property type="evidence" value="ECO:0007669"/>
    <property type="project" value="TreeGrafter"/>
</dbReference>
<dbReference type="Pfam" id="PF23556">
    <property type="entry name" value="TPR_Vps41"/>
    <property type="match status" value="1"/>
</dbReference>
<dbReference type="InterPro" id="IPR011990">
    <property type="entry name" value="TPR-like_helical_dom_sf"/>
</dbReference>
<dbReference type="Gene3D" id="1.25.40.10">
    <property type="entry name" value="Tetratricopeptide repeat domain"/>
    <property type="match status" value="1"/>
</dbReference>
<dbReference type="SMART" id="SM00299">
    <property type="entry name" value="CLH"/>
    <property type="match status" value="1"/>
</dbReference>
<dbReference type="PROSITE" id="PS50236">
    <property type="entry name" value="CHCR"/>
    <property type="match status" value="1"/>
</dbReference>
<evidence type="ECO:0000313" key="7">
    <source>
        <dbReference type="EMBL" id="KIL60974.1"/>
    </source>
</evidence>
<evidence type="ECO:0000256" key="4">
    <source>
        <dbReference type="PROSITE-ProRule" id="PRU01006"/>
    </source>
</evidence>
<dbReference type="FunFam" id="1.25.40.10:FF:000350">
    <property type="entry name" value="Vacuolar protein sorting-associated protein 41 homolog"/>
    <property type="match status" value="1"/>
</dbReference>
<dbReference type="FunCoup" id="A0A0C2T3A6">
    <property type="interactions" value="293"/>
</dbReference>
<dbReference type="InterPro" id="IPR016902">
    <property type="entry name" value="Vps41"/>
</dbReference>
<feature type="compositionally biased region" description="Polar residues" evidence="5">
    <location>
        <begin position="351"/>
        <end position="390"/>
    </location>
</feature>
<feature type="compositionally biased region" description="Acidic residues" evidence="5">
    <location>
        <begin position="69"/>
        <end position="83"/>
    </location>
</feature>
<dbReference type="GO" id="GO:0006623">
    <property type="term" value="P:protein targeting to vacuole"/>
    <property type="evidence" value="ECO:0007669"/>
    <property type="project" value="InterPro"/>
</dbReference>